<gene>
    <name evidence="1" type="ORF">GSLYS_00005629001</name>
</gene>
<accession>A0AAV2HGC6</accession>
<dbReference type="AlphaFoldDB" id="A0AAV2HGC6"/>
<name>A0AAV2HGC6_LYMST</name>
<feature type="non-terminal residue" evidence="1">
    <location>
        <position position="107"/>
    </location>
</feature>
<organism evidence="1 2">
    <name type="scientific">Lymnaea stagnalis</name>
    <name type="common">Great pond snail</name>
    <name type="synonym">Helix stagnalis</name>
    <dbReference type="NCBI Taxonomy" id="6523"/>
    <lineage>
        <taxon>Eukaryota</taxon>
        <taxon>Metazoa</taxon>
        <taxon>Spiralia</taxon>
        <taxon>Lophotrochozoa</taxon>
        <taxon>Mollusca</taxon>
        <taxon>Gastropoda</taxon>
        <taxon>Heterobranchia</taxon>
        <taxon>Euthyneura</taxon>
        <taxon>Panpulmonata</taxon>
        <taxon>Hygrophila</taxon>
        <taxon>Lymnaeoidea</taxon>
        <taxon>Lymnaeidae</taxon>
        <taxon>Lymnaea</taxon>
    </lineage>
</organism>
<comment type="caution">
    <text evidence="1">The sequence shown here is derived from an EMBL/GenBank/DDBJ whole genome shotgun (WGS) entry which is preliminary data.</text>
</comment>
<protein>
    <submittedName>
        <fullName evidence="1">Uncharacterized protein</fullName>
    </submittedName>
</protein>
<dbReference type="EMBL" id="CAXITT010000092">
    <property type="protein sequence ID" value="CAL1531534.1"/>
    <property type="molecule type" value="Genomic_DNA"/>
</dbReference>
<keyword evidence="2" id="KW-1185">Reference proteome</keyword>
<evidence type="ECO:0000313" key="1">
    <source>
        <dbReference type="EMBL" id="CAL1531534.1"/>
    </source>
</evidence>
<sequence length="107" mass="12122">MIQGKDHLMLSGKLSIHGFSTSFNATFGLLTGQNRYSRIATQIESSNCTELSEVKMDTCVCTYLGINELHFRCNVTASCKMAGQLYVYMNFNNIYYYTQLIAILKTH</sequence>
<proteinExistence type="predicted"/>
<dbReference type="Proteomes" id="UP001497497">
    <property type="component" value="Unassembled WGS sequence"/>
</dbReference>
<evidence type="ECO:0000313" key="2">
    <source>
        <dbReference type="Proteomes" id="UP001497497"/>
    </source>
</evidence>
<reference evidence="1 2" key="1">
    <citation type="submission" date="2024-04" db="EMBL/GenBank/DDBJ databases">
        <authorList>
            <consortium name="Genoscope - CEA"/>
            <person name="William W."/>
        </authorList>
    </citation>
    <scope>NUCLEOTIDE SEQUENCE [LARGE SCALE GENOMIC DNA]</scope>
</reference>